<evidence type="ECO:0000256" key="1">
    <source>
        <dbReference type="SAM" id="Coils"/>
    </source>
</evidence>
<feature type="region of interest" description="Disordered" evidence="2">
    <location>
        <begin position="1"/>
        <end position="20"/>
    </location>
</feature>
<feature type="region of interest" description="Disordered" evidence="2">
    <location>
        <begin position="412"/>
        <end position="618"/>
    </location>
</feature>
<dbReference type="InterPro" id="IPR049144">
    <property type="entry name" value="FAM186A_B_N"/>
</dbReference>
<dbReference type="Ensembl" id="ENSMICT00000046856.2">
    <property type="protein sequence ID" value="ENSMICP00000017731.2"/>
    <property type="gene ID" value="ENSMICG00000035471.2"/>
</dbReference>
<evidence type="ECO:0000313" key="6">
    <source>
        <dbReference type="Proteomes" id="UP000694394"/>
    </source>
</evidence>
<feature type="compositionally biased region" description="Polar residues" evidence="2">
    <location>
        <begin position="511"/>
        <end position="537"/>
    </location>
</feature>
<feature type="compositionally biased region" description="Basic and acidic residues" evidence="2">
    <location>
        <begin position="919"/>
        <end position="932"/>
    </location>
</feature>
<feature type="region of interest" description="Disordered" evidence="2">
    <location>
        <begin position="1035"/>
        <end position="1195"/>
    </location>
</feature>
<dbReference type="Pfam" id="PF20870">
    <property type="entry name" value="FAM186A-B_N"/>
    <property type="match status" value="1"/>
</dbReference>
<feature type="compositionally biased region" description="Polar residues" evidence="2">
    <location>
        <begin position="1234"/>
        <end position="1296"/>
    </location>
</feature>
<name>A0A8C5VBE5_MICMU</name>
<feature type="compositionally biased region" description="Polar residues" evidence="2">
    <location>
        <begin position="1064"/>
        <end position="1195"/>
    </location>
</feature>
<evidence type="ECO:0000259" key="3">
    <source>
        <dbReference type="Pfam" id="PF20865"/>
    </source>
</evidence>
<feature type="compositionally biased region" description="Basic and acidic residues" evidence="2">
    <location>
        <begin position="835"/>
        <end position="859"/>
    </location>
</feature>
<feature type="compositionally biased region" description="Basic and acidic residues" evidence="2">
    <location>
        <begin position="959"/>
        <end position="988"/>
    </location>
</feature>
<reference evidence="5" key="1">
    <citation type="submission" date="2016-12" db="EMBL/GenBank/DDBJ databases">
        <title>Mouse lemur reference genome and diversity panel.</title>
        <authorList>
            <person name="Harris R."/>
            <person name="Larsen P."/>
            <person name="Liu Y."/>
            <person name="Hughes D.S."/>
            <person name="Murali S."/>
            <person name="Raveendran M."/>
            <person name="Korchina V."/>
            <person name="Wang M."/>
            <person name="Jhangiani S."/>
            <person name="Bandaranaike D."/>
            <person name="Bellair M."/>
            <person name="Blankenburg K."/>
            <person name="Chao H."/>
            <person name="Dahdouli M."/>
            <person name="Dinh H."/>
            <person name="Doddapaneni H."/>
            <person name="English A."/>
            <person name="Firestine M."/>
            <person name="Gnanaolivu R."/>
            <person name="Gross S."/>
            <person name="Hernandez B."/>
            <person name="Javaid M."/>
            <person name="Jayaseelan J."/>
            <person name="Jones J."/>
            <person name="Khan Z."/>
            <person name="Kovar C."/>
            <person name="Kurapati P."/>
            <person name="Le B."/>
            <person name="Lee S."/>
            <person name="Li M."/>
            <person name="Mathew T."/>
            <person name="Narasimhan A."/>
            <person name="Ngo D."/>
            <person name="Nguyen L."/>
            <person name="Okwuonu G."/>
            <person name="Ongeri F."/>
            <person name="Osuji N."/>
            <person name="Pu L.-L."/>
            <person name="Puazo M."/>
            <person name="Quiroz J."/>
            <person name="Raj R."/>
            <person name="Rajbhandari K."/>
            <person name="Reid J.G."/>
            <person name="Santibanez J."/>
            <person name="Sexton D."/>
            <person name="Skinner E."/>
            <person name="Vee V."/>
            <person name="Weissenberger G."/>
            <person name="Wu Y."/>
            <person name="Xin Y."/>
            <person name="Han Y."/>
            <person name="Campbell C."/>
            <person name="Brown A."/>
            <person name="Sullivan B."/>
            <person name="Shelton J."/>
            <person name="Brown S."/>
            <person name="Dudchenko O."/>
            <person name="Machol I."/>
            <person name="Durand N."/>
            <person name="Shamim M."/>
            <person name="Lieberman A."/>
            <person name="Muzny D.M."/>
            <person name="Richards S."/>
            <person name="Yoder A."/>
            <person name="Worley K.C."/>
            <person name="Rogers J."/>
            <person name="Gibbs R.A."/>
        </authorList>
    </citation>
    <scope>NUCLEOTIDE SEQUENCE [LARGE SCALE GENOMIC DNA]</scope>
</reference>
<accession>A0A8C5VBE5</accession>
<feature type="compositionally biased region" description="Polar residues" evidence="2">
    <location>
        <begin position="460"/>
        <end position="469"/>
    </location>
</feature>
<feature type="compositionally biased region" description="Basic and acidic residues" evidence="2">
    <location>
        <begin position="496"/>
        <end position="510"/>
    </location>
</feature>
<dbReference type="EMBL" id="ABDC03009625">
    <property type="status" value="NOT_ANNOTATED_CDS"/>
    <property type="molecule type" value="Genomic_DNA"/>
</dbReference>
<organism evidence="5 6">
    <name type="scientific">Microcebus murinus</name>
    <name type="common">Gray mouse lemur</name>
    <name type="synonym">Lemur murinus</name>
    <dbReference type="NCBI Taxonomy" id="30608"/>
    <lineage>
        <taxon>Eukaryota</taxon>
        <taxon>Metazoa</taxon>
        <taxon>Chordata</taxon>
        <taxon>Craniata</taxon>
        <taxon>Vertebrata</taxon>
        <taxon>Euteleostomi</taxon>
        <taxon>Mammalia</taxon>
        <taxon>Eutheria</taxon>
        <taxon>Euarchontoglires</taxon>
        <taxon>Primates</taxon>
        <taxon>Strepsirrhini</taxon>
        <taxon>Lemuriformes</taxon>
        <taxon>Cheirogaleidae</taxon>
        <taxon>Microcebus</taxon>
    </lineage>
</organism>
<keyword evidence="1" id="KW-0175">Coiled coil</keyword>
<feature type="region of interest" description="Disordered" evidence="2">
    <location>
        <begin position="1234"/>
        <end position="1352"/>
    </location>
</feature>
<reference evidence="5" key="3">
    <citation type="submission" date="2025-09" db="UniProtKB">
        <authorList>
            <consortium name="Ensembl"/>
        </authorList>
    </citation>
    <scope>IDENTIFICATION</scope>
</reference>
<feature type="compositionally biased region" description="Basic and acidic residues" evidence="2">
    <location>
        <begin position="558"/>
        <end position="573"/>
    </location>
</feature>
<feature type="coiled-coil region" evidence="1">
    <location>
        <begin position="306"/>
        <end position="340"/>
    </location>
</feature>
<dbReference type="Pfam" id="PF20865">
    <property type="entry name" value="FAM186A-B_C"/>
    <property type="match status" value="1"/>
</dbReference>
<feature type="domain" description="FAM186A/B N-terminal" evidence="4">
    <location>
        <begin position="39"/>
        <end position="280"/>
    </location>
</feature>
<dbReference type="Pfam" id="PF20869">
    <property type="entry name" value="FAM186A_PQQAQ"/>
    <property type="match status" value="6"/>
</dbReference>
<dbReference type="InterPro" id="IPR049146">
    <property type="entry name" value="FAM186A_B_C"/>
</dbReference>
<evidence type="ECO:0000259" key="4">
    <source>
        <dbReference type="Pfam" id="PF20870"/>
    </source>
</evidence>
<dbReference type="InterPro" id="IPR049147">
    <property type="entry name" value="FAM186A_PQQAQ"/>
</dbReference>
<feature type="compositionally biased region" description="Low complexity" evidence="2">
    <location>
        <begin position="1036"/>
        <end position="1050"/>
    </location>
</feature>
<gene>
    <name evidence="5" type="primary">FAM186A</name>
</gene>
<feature type="compositionally biased region" description="Basic and acidic residues" evidence="2">
    <location>
        <begin position="425"/>
        <end position="440"/>
    </location>
</feature>
<feature type="region of interest" description="Disordered" evidence="2">
    <location>
        <begin position="630"/>
        <end position="662"/>
    </location>
</feature>
<keyword evidence="6" id="KW-1185">Reference proteome</keyword>
<proteinExistence type="predicted"/>
<protein>
    <submittedName>
        <fullName evidence="5">Family with sequence similarity 186 member A</fullName>
    </submittedName>
</protein>
<reference evidence="5" key="2">
    <citation type="submission" date="2025-08" db="UniProtKB">
        <authorList>
            <consortium name="Ensembl"/>
        </authorList>
    </citation>
    <scope>IDENTIFICATION</scope>
</reference>
<feature type="compositionally biased region" description="Basic and acidic residues" evidence="2">
    <location>
        <begin position="643"/>
        <end position="652"/>
    </location>
</feature>
<sequence length="2228" mass="249766">MPVDTQNEVDSETESEKEAKYSAIVRRKPENDLDVPVVPKIELPLSVITIISKIEQAQLRRVREHMTMHLAEIMNNVHQIITRYPVDLNVASGRTIANIEYNKKKRTGISEKMITFAQNADIKEKTFAYILSWLEEWSALLSDMTVIDIDEHHHWIAQMEMLPDTLKTIENNVKTLSRFSASFFEDKRKQKKKTLSRGILWKTWKERVIKRPATAHPLRPDQMINDQFATNIKVSEIQDMLQELIGTSIFNKLENNAIKYISTTIINLSKALSLLSDELKVVNFQGSNIYVDETSDKRTDLSMKMIQDLSEENEMLQQKLQDAEEKYEQLQTKVVTERQIYTALPTSSTSKMFPGPSSQSSIAVTKAGDIDDNMENIFTKEFGDIVEEAPSKVIKGSRKKWGSTLSYTAQPEIIPDLTEKQPPLPEKKQKKPPEGDIYEKDETDEYQSQKRKYTKGLHASETSGSNLSDNKSEQKVSEAKLNQPELQTLGKKNERKRNERKLFSEAKSKSPTESQSQHFLFTETKSQSGKDGTSSLWEQLKKGKHKYSSVKSPISSEIKVKPTTESMEKESKSEMSSLAEILRKSQSNYTSEPKKEKKLKKHQISSETTTSKEEKTKKKEILAFTKKAKTPQLVKSYSRIPKRTSESTRSLESEDDKSEQTNLEEFQEAIMDFLKEKIDNIGKPFDKKTVLKEEELLKRAEVEKLGSIKAKMEEYFQKVAETVTKILRRYKDIEKEGQVEEKLMKQKKIVSFMPGLHLQKSPINAKSESSTFPLYESTDPVINNLLQMILAETESERDVPTVSVGGKDHKKEKQRQKEYLQEGQEKMSGISLKHQLLEKRKLSKDSDEKINNNLEEKKAWLQMEGTQGQQKQKEGQDEVSKKQQKQRVQKQIEQDEKQKQRGKEEEEHQKPAQQQMEALKQKTKEQEILFEKENEDTGQVQKDAGDLELKMRVKKEKKQKPGREVEDQERQRQNEAKDQMKIEEEKPEEIVKMVTQAPVTSSFKQRLLEDVANLNEEREFHRNLKTSEIFPDQKKSIPIIPTTSTQSSPSEVLPISGEPMTKHITLTSQQAQDPGITLTPQKSQAQGITLTPQKAEDQGTTLTPQKAEDQGTTLTPQKAEDQGTTLTPQKSQAQGITVTPQKSQAQGITVTPQQAQAQETTLTPQKAQAQGITLTPQKSQAQGITVTPQKAQAQETTLTPQKAQAQGITLTPQQAQAQETTLTHQKAQAQRITLTPQKAQPQGITLTPQKSQAQETILTPQKAQAQETTLTPQKAQAQETTLTPQKAQAQETTLTPQKAKAQGITLTPQKAKAQDIPLTPQKSQAQGIPLTPQKPGDPSQPPAGPGSGITVTPPQAQAQRITLTPQQAQAQGITLTLQQAQDLGILLTPQQAQAQGITVTPPQAQAQGITLSPQVQDLGITLTPQQAQAQGITLTLQQAQDLGITLTPQQAQAQGITLTFQQAQDLGISRTPKKPQVFGVTLTHEQAQALRPSVTLEQAQTLKVPITPKYTKAMQFPLTTEQAQRFGVPITQEQAKALGVTLMPEQTQAFSLLTPEQAQGLELSLTPEQVQPLGVPLTPGQIQSAGITLISEHDLKLRGSRTPGAPHIPKQPTTPFQGLKPSVPTRQSIISPSFRQFPASSAPITEEFPTFGISSPPLQISGPPLTQHLFAPGKPPEMGILPEPKKLLEPQTLPSSSQTLIYRGPSTPAQFLAPEVPPTLGQLPISGSPPTPGKQPLVSGIPSTSGQIPSLWAPLSPGQPLVSGISSIPKQLLESKPVTLSEWSQAFQLPATAEQSPYMQAPSTLGQHLAPWIFPGQAPLLWISGYPHPPLAPLTHGKPQKGLSSSVARRRLAIISSLKSKSALVHPNAPDFKVPQAPLTTKKVQMSEVSDTYEGTQAYQDAFAIEPLRTVQSYLTNYMTPVSRTPYMKPITSLPSLTTQLLKTSQISPSERDRRSRFPRTKKPKMMVPPSSPQGLEDKRYFVDVEAQRKNLILLNQAKKTSGLPSQLYTTARNLIIETLHMDTVRLGYLFRKYIAYRLIQSARNNIIKRLKATQNTGKGYETQNLYITLIRIDDYQKKVMRVWTEKQKSLEQKRNQCLREMIHLFGQLKEIYELNLKQPIPLIIEKKQIPASTKPVQQPLPDLLMIEDDTKSDMLKKFRQQEDQMEAMWNIDISVSSYPIEEKTSMHSLWAQLGGYPDIPRLLQLDIQSTFRKSLASIQSQFKNIPK</sequence>
<dbReference type="EMBL" id="ABDC03009624">
    <property type="status" value="NOT_ANNOTATED_CDS"/>
    <property type="molecule type" value="Genomic_DNA"/>
</dbReference>
<feature type="region of interest" description="Disordered" evidence="2">
    <location>
        <begin position="1942"/>
        <end position="1973"/>
    </location>
</feature>
<dbReference type="PANTHER" id="PTHR33590:SF2">
    <property type="entry name" value="PROTEIN FAM186A"/>
    <property type="match status" value="1"/>
</dbReference>
<dbReference type="EMBL" id="ABDC03009626">
    <property type="status" value="NOT_ANNOTATED_CDS"/>
    <property type="molecule type" value="Genomic_DNA"/>
</dbReference>
<feature type="compositionally biased region" description="Basic and acidic residues" evidence="2">
    <location>
        <begin position="871"/>
        <end position="881"/>
    </location>
</feature>
<dbReference type="GeneTree" id="ENSGT00940000163376"/>
<evidence type="ECO:0000256" key="2">
    <source>
        <dbReference type="SAM" id="MobiDB-lite"/>
    </source>
</evidence>
<feature type="compositionally biased region" description="Basic and acidic residues" evidence="2">
    <location>
        <begin position="890"/>
        <end position="910"/>
    </location>
</feature>
<dbReference type="Proteomes" id="UP000694394">
    <property type="component" value="Chromosome 7"/>
</dbReference>
<feature type="domain" description="FAM186A/B C-terminal" evidence="3">
    <location>
        <begin position="1978"/>
        <end position="2207"/>
    </location>
</feature>
<evidence type="ECO:0000313" key="5">
    <source>
        <dbReference type="Ensembl" id="ENSMICP00000017731.2"/>
    </source>
</evidence>
<dbReference type="PANTHER" id="PTHR33590">
    <property type="entry name" value="GLUTENIN, HIGH MOLECULAR WEIGHT SUBUNIT PW212-RELATED PROTEIN"/>
    <property type="match status" value="1"/>
</dbReference>
<feature type="region of interest" description="Disordered" evidence="2">
    <location>
        <begin position="796"/>
        <end position="988"/>
    </location>
</feature>
<dbReference type="EMBL" id="ABDC03009627">
    <property type="status" value="NOT_ANNOTATED_CDS"/>
    <property type="molecule type" value="Genomic_DNA"/>
</dbReference>
<feature type="compositionally biased region" description="Basic and acidic residues" evidence="2">
    <location>
        <begin position="806"/>
        <end position="825"/>
    </location>
</feature>